<comment type="caution">
    <text evidence="2">The sequence shown here is derived from an EMBL/GenBank/DDBJ whole genome shotgun (WGS) entry which is preliminary data.</text>
</comment>
<keyword evidence="1" id="KW-0732">Signal</keyword>
<gene>
    <name evidence="2" type="ORF">AA309_01955</name>
</gene>
<dbReference type="RefSeq" id="WP_047187295.1">
    <property type="nucleotide sequence ID" value="NZ_LCYG01000005.1"/>
</dbReference>
<feature type="chain" id="PRO_5002593397" evidence="1">
    <location>
        <begin position="24"/>
        <end position="134"/>
    </location>
</feature>
<protein>
    <submittedName>
        <fullName evidence="2">Uncharacterized protein</fullName>
    </submittedName>
</protein>
<proteinExistence type="predicted"/>
<reference evidence="2 3" key="1">
    <citation type="submission" date="2015-05" db="EMBL/GenBank/DDBJ databases">
        <title>Draft genome sequence of Microvirga vignae strain BR3299, a novel nitrogen fixing bacteria isolated from Brazil semi-aired region.</title>
        <authorList>
            <person name="Zilli J.E."/>
            <person name="Passos S.R."/>
            <person name="Leite J."/>
            <person name="Baldani J.I."/>
            <person name="Xavier G.R."/>
            <person name="Rumjaneck N.G."/>
            <person name="Simoes-Araujo J.L."/>
        </authorList>
    </citation>
    <scope>NUCLEOTIDE SEQUENCE [LARGE SCALE GENOMIC DNA]</scope>
    <source>
        <strain evidence="2 3">BR3299</strain>
    </source>
</reference>
<evidence type="ECO:0000256" key="1">
    <source>
        <dbReference type="SAM" id="SignalP"/>
    </source>
</evidence>
<organism evidence="2 3">
    <name type="scientific">Microvirga vignae</name>
    <dbReference type="NCBI Taxonomy" id="1225564"/>
    <lineage>
        <taxon>Bacteria</taxon>
        <taxon>Pseudomonadati</taxon>
        <taxon>Pseudomonadota</taxon>
        <taxon>Alphaproteobacteria</taxon>
        <taxon>Hyphomicrobiales</taxon>
        <taxon>Methylobacteriaceae</taxon>
        <taxon>Microvirga</taxon>
    </lineage>
</organism>
<dbReference type="Proteomes" id="UP000035489">
    <property type="component" value="Unassembled WGS sequence"/>
</dbReference>
<dbReference type="EMBL" id="LCYG01000005">
    <property type="protein sequence ID" value="KLK94747.1"/>
    <property type="molecule type" value="Genomic_DNA"/>
</dbReference>
<sequence length="134" mass="13713">MKRFTFIASAGLVMLGTIGLAQAQTSGTPGSPFPDAAPHEIQIINGVPCRTVLDHSSDRRIPVQCAGPAGMIGMDPVTTGSIVAAPPPGAPVAGPPYGAFPNAAPHEIRVINGVPCRTVLIPGTDQRVPVECAR</sequence>
<dbReference type="AlphaFoldDB" id="A0A0H1RPX6"/>
<evidence type="ECO:0000313" key="2">
    <source>
        <dbReference type="EMBL" id="KLK94747.1"/>
    </source>
</evidence>
<name>A0A0H1RPX6_9HYPH</name>
<dbReference type="PATRIC" id="fig|1225564.3.peg.4987"/>
<feature type="signal peptide" evidence="1">
    <location>
        <begin position="1"/>
        <end position="23"/>
    </location>
</feature>
<accession>A0A0H1RPX6</accession>
<evidence type="ECO:0000313" key="3">
    <source>
        <dbReference type="Proteomes" id="UP000035489"/>
    </source>
</evidence>
<keyword evidence="3" id="KW-1185">Reference proteome</keyword>